<accession>C1FA31</accession>
<dbReference type="Proteomes" id="UP000002207">
    <property type="component" value="Chromosome"/>
</dbReference>
<dbReference type="EMBL" id="CP001472">
    <property type="protein sequence ID" value="ACO33199.1"/>
    <property type="molecule type" value="Genomic_DNA"/>
</dbReference>
<keyword evidence="3" id="KW-1185">Reference proteome</keyword>
<dbReference type="AlphaFoldDB" id="C1FA31"/>
<dbReference type="STRING" id="240015.ACP_0412"/>
<dbReference type="eggNOG" id="ENOG50341TY">
    <property type="taxonomic scope" value="Bacteria"/>
</dbReference>
<evidence type="ECO:0000313" key="3">
    <source>
        <dbReference type="Proteomes" id="UP000002207"/>
    </source>
</evidence>
<sequence>MPIELNANRVIVIHDRKHSYKLEFAKITRPMWERYFGRIVHLTEYQKGKSVTSFDSSGARVALVEEAILSAEGYASSGEDLASIAGWKSLLPISHRLTAGNSLTSVAPVQDDEGDDDSPLALGVESVTLRAIWTADEDGQMVMQEGLKHHFRTPTHEQQRRYSRDSARSRVVSNSRSSKTEWLGAQATLMALYDELIERVEGYTVNGSEDLSKETIAEFMDGYHKVAAMESIFSPAQVRVDQDETQEQD</sequence>
<dbReference type="InParanoid" id="C1FA31"/>
<gene>
    <name evidence="2" type="ordered locus">ACP_0412</name>
</gene>
<feature type="compositionally biased region" description="Basic and acidic residues" evidence="1">
    <location>
        <begin position="154"/>
        <end position="168"/>
    </location>
</feature>
<organism evidence="2 3">
    <name type="scientific">Acidobacterium capsulatum (strain ATCC 51196 / DSM 11244 / BCRC 80197 / JCM 7670 / NBRC 15755 / NCIMB 13165 / 161)</name>
    <dbReference type="NCBI Taxonomy" id="240015"/>
    <lineage>
        <taxon>Bacteria</taxon>
        <taxon>Pseudomonadati</taxon>
        <taxon>Acidobacteriota</taxon>
        <taxon>Terriglobia</taxon>
        <taxon>Terriglobales</taxon>
        <taxon>Acidobacteriaceae</taxon>
        <taxon>Acidobacterium</taxon>
    </lineage>
</organism>
<proteinExistence type="predicted"/>
<evidence type="ECO:0000256" key="1">
    <source>
        <dbReference type="SAM" id="MobiDB-lite"/>
    </source>
</evidence>
<dbReference type="KEGG" id="aca:ACP_0412"/>
<protein>
    <submittedName>
        <fullName evidence="2">Uncharacterized protein</fullName>
    </submittedName>
</protein>
<feature type="region of interest" description="Disordered" evidence="1">
    <location>
        <begin position="150"/>
        <end position="175"/>
    </location>
</feature>
<reference evidence="2 3" key="1">
    <citation type="journal article" date="2009" name="Appl. Environ. Microbiol.">
        <title>Three genomes from the phylum Acidobacteria provide insight into the lifestyles of these microorganisms in soils.</title>
        <authorList>
            <person name="Ward N.L."/>
            <person name="Challacombe J.F."/>
            <person name="Janssen P.H."/>
            <person name="Henrissat B."/>
            <person name="Coutinho P.M."/>
            <person name="Wu M."/>
            <person name="Xie G."/>
            <person name="Haft D.H."/>
            <person name="Sait M."/>
            <person name="Badger J."/>
            <person name="Barabote R.D."/>
            <person name="Bradley B."/>
            <person name="Brettin T.S."/>
            <person name="Brinkac L.M."/>
            <person name="Bruce D."/>
            <person name="Creasy T."/>
            <person name="Daugherty S.C."/>
            <person name="Davidsen T.M."/>
            <person name="DeBoy R.T."/>
            <person name="Detter J.C."/>
            <person name="Dodson R.J."/>
            <person name="Durkin A.S."/>
            <person name="Ganapathy A."/>
            <person name="Gwinn-Giglio M."/>
            <person name="Han C.S."/>
            <person name="Khouri H."/>
            <person name="Kiss H."/>
            <person name="Kothari S.P."/>
            <person name="Madupu R."/>
            <person name="Nelson K.E."/>
            <person name="Nelson W.C."/>
            <person name="Paulsen I."/>
            <person name="Penn K."/>
            <person name="Ren Q."/>
            <person name="Rosovitz M.J."/>
            <person name="Selengut J.D."/>
            <person name="Shrivastava S."/>
            <person name="Sullivan S.A."/>
            <person name="Tapia R."/>
            <person name="Thompson L.S."/>
            <person name="Watkins K.L."/>
            <person name="Yang Q."/>
            <person name="Yu C."/>
            <person name="Zafar N."/>
            <person name="Zhou L."/>
            <person name="Kuske C.R."/>
        </authorList>
    </citation>
    <scope>NUCLEOTIDE SEQUENCE [LARGE SCALE GENOMIC DNA]</scope>
    <source>
        <strain evidence="3">ATCC 51196 / DSM 11244 / BCRC 80197 / JCM 7670 / NBRC 15755 / NCIMB 13165 / 161</strain>
    </source>
</reference>
<dbReference type="RefSeq" id="WP_012680807.1">
    <property type="nucleotide sequence ID" value="NC_012483.1"/>
</dbReference>
<evidence type="ECO:0000313" key="2">
    <source>
        <dbReference type="EMBL" id="ACO33199.1"/>
    </source>
</evidence>
<name>C1FA31_ACIC5</name>
<dbReference type="HOGENOM" id="CLU_1110273_0_0_0"/>